<accession>A0A212KJH3</accession>
<evidence type="ECO:0000313" key="1">
    <source>
        <dbReference type="EMBL" id="SBW11725.1"/>
    </source>
</evidence>
<reference evidence="1" key="1">
    <citation type="submission" date="2016-04" db="EMBL/GenBank/DDBJ databases">
        <authorList>
            <person name="Evans L.H."/>
            <person name="Alamgir A."/>
            <person name="Owens N."/>
            <person name="Weber N.D."/>
            <person name="Virtaneva K."/>
            <person name="Barbian K."/>
            <person name="Babar A."/>
            <person name="Rosenke K."/>
        </authorList>
    </citation>
    <scope>NUCLEOTIDE SEQUENCE</scope>
    <source>
        <strain evidence="1">86</strain>
    </source>
</reference>
<proteinExistence type="predicted"/>
<protein>
    <submittedName>
        <fullName evidence="1">Uncharacterized protein</fullName>
    </submittedName>
</protein>
<sequence>MDPSVSLKRRIPRSVEIRGETLDISALRVYYRFRNRQFHNEWYVGARFKARPTGKRVRIPRNAVAVLAKRSST</sequence>
<gene>
    <name evidence="1" type="ORF">KL86CLO1_13369</name>
</gene>
<dbReference type="AlphaFoldDB" id="A0A212KJH3"/>
<organism evidence="1">
    <name type="scientific">uncultured Eubacteriales bacterium</name>
    <dbReference type="NCBI Taxonomy" id="172733"/>
    <lineage>
        <taxon>Bacteria</taxon>
        <taxon>Bacillati</taxon>
        <taxon>Bacillota</taxon>
        <taxon>Clostridia</taxon>
        <taxon>Eubacteriales</taxon>
        <taxon>environmental samples</taxon>
    </lineage>
</organism>
<dbReference type="EMBL" id="FLUN01000001">
    <property type="protein sequence ID" value="SBW11725.1"/>
    <property type="molecule type" value="Genomic_DNA"/>
</dbReference>
<name>A0A212KJH3_9FIRM</name>